<feature type="domain" description="Glycosyltransferase 2-like" evidence="2">
    <location>
        <begin position="317"/>
        <end position="472"/>
    </location>
</feature>
<organism evidence="3 4">
    <name type="scientific">Halococcus salifodinae DSM 8989</name>
    <dbReference type="NCBI Taxonomy" id="1227456"/>
    <lineage>
        <taxon>Archaea</taxon>
        <taxon>Methanobacteriati</taxon>
        <taxon>Methanobacteriota</taxon>
        <taxon>Stenosarchaea group</taxon>
        <taxon>Halobacteria</taxon>
        <taxon>Halobacteriales</taxon>
        <taxon>Halococcaceae</taxon>
        <taxon>Halococcus</taxon>
    </lineage>
</organism>
<dbReference type="GO" id="GO:0016757">
    <property type="term" value="F:glycosyltransferase activity"/>
    <property type="evidence" value="ECO:0007669"/>
    <property type="project" value="UniProtKB-KW"/>
</dbReference>
<keyword evidence="1" id="KW-0812">Transmembrane</keyword>
<feature type="transmembrane region" description="Helical" evidence="1">
    <location>
        <begin position="579"/>
        <end position="604"/>
    </location>
</feature>
<dbReference type="CDD" id="cd04179">
    <property type="entry name" value="DPM_DPG-synthase_like"/>
    <property type="match status" value="1"/>
</dbReference>
<dbReference type="SUPFAM" id="SSF53448">
    <property type="entry name" value="Nucleotide-diphospho-sugar transferases"/>
    <property type="match status" value="1"/>
</dbReference>
<evidence type="ECO:0000256" key="1">
    <source>
        <dbReference type="SAM" id="Phobius"/>
    </source>
</evidence>
<keyword evidence="3" id="KW-0328">Glycosyltransferase</keyword>
<dbReference type="InterPro" id="IPR050256">
    <property type="entry name" value="Glycosyltransferase_2"/>
</dbReference>
<gene>
    <name evidence="3" type="ORF">C450_09483</name>
</gene>
<evidence type="ECO:0000259" key="2">
    <source>
        <dbReference type="Pfam" id="PF00535"/>
    </source>
</evidence>
<name>M0N558_9EURY</name>
<dbReference type="EMBL" id="AOME01000052">
    <property type="protein sequence ID" value="EMA53037.1"/>
    <property type="molecule type" value="Genomic_DNA"/>
</dbReference>
<dbReference type="PANTHER" id="PTHR48090:SF7">
    <property type="entry name" value="RFBJ PROTEIN"/>
    <property type="match status" value="1"/>
</dbReference>
<dbReference type="AlphaFoldDB" id="M0N558"/>
<proteinExistence type="predicted"/>
<comment type="caution">
    <text evidence="3">The sequence shown here is derived from an EMBL/GenBank/DDBJ whole genome shotgun (WGS) entry which is preliminary data.</text>
</comment>
<keyword evidence="1" id="KW-0472">Membrane</keyword>
<keyword evidence="4" id="KW-1185">Reference proteome</keyword>
<dbReference type="STRING" id="1227456.C450_09483"/>
<dbReference type="PANTHER" id="PTHR48090">
    <property type="entry name" value="UNDECAPRENYL-PHOSPHATE 4-DEOXY-4-FORMAMIDO-L-ARABINOSE TRANSFERASE-RELATED"/>
    <property type="match status" value="1"/>
</dbReference>
<accession>M0N558</accession>
<dbReference type="InterPro" id="IPR029044">
    <property type="entry name" value="Nucleotide-diphossugar_trans"/>
</dbReference>
<feature type="transmembrane region" description="Helical" evidence="1">
    <location>
        <begin position="547"/>
        <end position="573"/>
    </location>
</feature>
<keyword evidence="3" id="KW-0808">Transferase</keyword>
<dbReference type="Gene3D" id="3.90.550.10">
    <property type="entry name" value="Spore Coat Polysaccharide Biosynthesis Protein SpsA, Chain A"/>
    <property type="match status" value="1"/>
</dbReference>
<dbReference type="Proteomes" id="UP000011625">
    <property type="component" value="Unassembled WGS sequence"/>
</dbReference>
<evidence type="ECO:0000313" key="3">
    <source>
        <dbReference type="EMBL" id="EMA53037.1"/>
    </source>
</evidence>
<protein>
    <submittedName>
        <fullName evidence="3">Dolichyl-phosphate beta-D-mannosyltransferase</fullName>
    </submittedName>
</protein>
<feature type="transmembrane region" description="Helical" evidence="1">
    <location>
        <begin position="436"/>
        <end position="453"/>
    </location>
</feature>
<dbReference type="PATRIC" id="fig|1227456.3.peg.1914"/>
<evidence type="ECO:0000313" key="4">
    <source>
        <dbReference type="Proteomes" id="UP000011625"/>
    </source>
</evidence>
<keyword evidence="1" id="KW-1133">Transmembrane helix</keyword>
<sequence>MTNQRSIESSHTLLTKLPVTKGLSRLGVSLQITNTSDTISLVRFTDPMPDGYVLATRTTDDESGWSALSDGRLDGAILVSPEETVALTYVLADPQDPASPVEAELGDLPNVEIVDSVPVTPESAPSSPVVLWRSSNDERVPLVLREPAHHPAVTDPTSIEGWVVEGLGSRFDDLDVSDRITDQSAAFSRSKPVIGIIAHEANADAILGTILRAREHGFAVFVIYGGDGESEVIRLSRRLGAKIVEPSASARGNVALLERSLSQAARDAGYPGIVFQLPESSRIDYERTLAAFASDGFETTAIPETWSASPEITHVLVGIPAYNAEGAIGAVVEDATSFADQVLVVDDGSADATAERARAAGATVVVHERNRGYGGALKTIFQEADQRGAAHLVTLDADGQHDPADVPKLVQTQEHADADIVIGSRYAPGSMTRLPFVRSIGLGVVNLLTNLSLGRLAPRRWVRDTQSGLRAYSSEAIASLAAARDIGDGMWASTDIMYHANAEGFDFAEVGITIRYDVEDASTQGALSHGTDLIRNIGRFLERTHPLLLLGLPGTIGVIAGTLVGTVGIQQLLLDEPSMLTIAAATVLGVVGLAMVMLSVLFHAMNLHPFYDRM</sequence>
<reference evidence="3 4" key="1">
    <citation type="journal article" date="2014" name="PLoS Genet.">
        <title>Phylogenetically driven sequencing of extremely halophilic archaea reveals strategies for static and dynamic osmo-response.</title>
        <authorList>
            <person name="Becker E.A."/>
            <person name="Seitzer P.M."/>
            <person name="Tritt A."/>
            <person name="Larsen D."/>
            <person name="Krusor M."/>
            <person name="Yao A.I."/>
            <person name="Wu D."/>
            <person name="Madern D."/>
            <person name="Eisen J.A."/>
            <person name="Darling A.E."/>
            <person name="Facciotti M.T."/>
        </authorList>
    </citation>
    <scope>NUCLEOTIDE SEQUENCE [LARGE SCALE GENOMIC DNA]</scope>
    <source>
        <strain evidence="3 4">DSM 8989</strain>
    </source>
</reference>
<dbReference type="InterPro" id="IPR001173">
    <property type="entry name" value="Glyco_trans_2-like"/>
</dbReference>
<dbReference type="Pfam" id="PF00535">
    <property type="entry name" value="Glycos_transf_2"/>
    <property type="match status" value="1"/>
</dbReference>